<reference evidence="10 11" key="1">
    <citation type="journal article" date="2013" name="Genome Announc.">
        <title>Whole-Genome Shotgun Assembly and Analysis of the Genome of Streptomyces mobaraensis DSM 40847, a Strain for Industrial Production of Microbial Transglutaminase.</title>
        <authorList>
            <person name="Yang H."/>
            <person name="He T."/>
            <person name="Wu W."/>
            <person name="Zhu W."/>
            <person name="Lu B."/>
            <person name="Sun W."/>
        </authorList>
    </citation>
    <scope>NUCLEOTIDE SEQUENCE [LARGE SCALE GENOMIC DNA]</scope>
    <source>
        <strain evidence="10 11">DSM 40847</strain>
    </source>
</reference>
<evidence type="ECO:0000256" key="8">
    <source>
        <dbReference type="ARBA" id="ARBA00023012"/>
    </source>
</evidence>
<dbReference type="InterPro" id="IPR011712">
    <property type="entry name" value="Sig_transdc_His_kin_sub3_dim/P"/>
</dbReference>
<dbReference type="SUPFAM" id="SSF55874">
    <property type="entry name" value="ATPase domain of HSP90 chaperone/DNA topoisomerase II/histidine kinase"/>
    <property type="match status" value="1"/>
</dbReference>
<evidence type="ECO:0000256" key="4">
    <source>
        <dbReference type="ARBA" id="ARBA00022679"/>
    </source>
</evidence>
<dbReference type="Proteomes" id="UP000011740">
    <property type="component" value="Unassembled WGS sequence"/>
</dbReference>
<evidence type="ECO:0000256" key="5">
    <source>
        <dbReference type="ARBA" id="ARBA00022741"/>
    </source>
</evidence>
<proteinExistence type="predicted"/>
<dbReference type="GO" id="GO:0000155">
    <property type="term" value="F:phosphorelay sensor kinase activity"/>
    <property type="evidence" value="ECO:0007669"/>
    <property type="project" value="InterPro"/>
</dbReference>
<dbReference type="PATRIC" id="fig|1223523.3.peg.6460"/>
<accession>M3BX67</accession>
<evidence type="ECO:0000256" key="1">
    <source>
        <dbReference type="ARBA" id="ARBA00000085"/>
    </source>
</evidence>
<keyword evidence="3" id="KW-0597">Phosphoprotein</keyword>
<sequence>MTGRAGFAARHPHRATVGKAVLALFLLGLVGFEGFVLARQPSPPHAVVLASGVAVCLCAVPYAWIPLDLRAAVAVGVSWTTSAVLMAGPHPGAVWGMGEDVALLVLLTNVVQRSPARRAVVLGPALALAALAAPVRDLDPGRFTAVFTLLTMVVGAYSLLLRAQSAQRVRDMAAVRTAERLELARELHDLVAHHVTGIAVQAQAARFTSVEGEAAARAFERIEGSAGEALGAMRRLVGILREGAEPETEPVAGLPEVRTLTERFTRTGPPVALYIEQGMEDWLPGDVAAAVHRVVREALTNVRKHAADATAVRIGVRGVPEGVELRIADDGRRPAQLTDAARGGGFGLVGLAERAKAMGGRLTAGPAPEGGWLITAVFPVERRR</sequence>
<keyword evidence="6 10" id="KW-0418">Kinase</keyword>
<dbReference type="PANTHER" id="PTHR24421">
    <property type="entry name" value="NITRATE/NITRITE SENSOR PROTEIN NARX-RELATED"/>
    <property type="match status" value="1"/>
</dbReference>
<dbReference type="AlphaFoldDB" id="M3BX67"/>
<evidence type="ECO:0000256" key="2">
    <source>
        <dbReference type="ARBA" id="ARBA00012438"/>
    </source>
</evidence>
<dbReference type="eggNOG" id="COG4585">
    <property type="taxonomic scope" value="Bacteria"/>
</dbReference>
<dbReference type="GO" id="GO:0005524">
    <property type="term" value="F:ATP binding"/>
    <property type="evidence" value="ECO:0007669"/>
    <property type="project" value="UniProtKB-KW"/>
</dbReference>
<dbReference type="RefSeq" id="WP_004956050.1">
    <property type="nucleotide sequence ID" value="NZ_AORZ01000229.1"/>
</dbReference>
<keyword evidence="4" id="KW-0808">Transferase</keyword>
<dbReference type="Gene3D" id="1.20.5.1930">
    <property type="match status" value="1"/>
</dbReference>
<keyword evidence="5" id="KW-0547">Nucleotide-binding</keyword>
<dbReference type="Pfam" id="PF02518">
    <property type="entry name" value="HATPase_c"/>
    <property type="match status" value="1"/>
</dbReference>
<dbReference type="GO" id="GO:0046983">
    <property type="term" value="F:protein dimerization activity"/>
    <property type="evidence" value="ECO:0007669"/>
    <property type="project" value="InterPro"/>
</dbReference>
<dbReference type="PANTHER" id="PTHR24421:SF10">
    <property type="entry name" value="NITRATE_NITRITE SENSOR PROTEIN NARQ"/>
    <property type="match status" value="1"/>
</dbReference>
<evidence type="ECO:0000259" key="9">
    <source>
        <dbReference type="SMART" id="SM00387"/>
    </source>
</evidence>
<dbReference type="Gene3D" id="3.30.565.10">
    <property type="entry name" value="Histidine kinase-like ATPase, C-terminal domain"/>
    <property type="match status" value="1"/>
</dbReference>
<dbReference type="CDD" id="cd16917">
    <property type="entry name" value="HATPase_UhpB-NarQ-NarX-like"/>
    <property type="match status" value="1"/>
</dbReference>
<dbReference type="EC" id="2.7.13.3" evidence="2"/>
<dbReference type="GO" id="GO:0016020">
    <property type="term" value="C:membrane"/>
    <property type="evidence" value="ECO:0007669"/>
    <property type="project" value="InterPro"/>
</dbReference>
<evidence type="ECO:0000256" key="3">
    <source>
        <dbReference type="ARBA" id="ARBA00022553"/>
    </source>
</evidence>
<dbReference type="SMART" id="SM00387">
    <property type="entry name" value="HATPase_c"/>
    <property type="match status" value="1"/>
</dbReference>
<comment type="catalytic activity">
    <reaction evidence="1">
        <text>ATP + protein L-histidine = ADP + protein N-phospho-L-histidine.</text>
        <dbReference type="EC" id="2.7.13.3"/>
    </reaction>
</comment>
<organism evidence="10 11">
    <name type="scientific">Streptomyces mobaraensis (strain ATCC 29032 / DSM 40847 / JCM 4168 / NBRC 13819 / NCIMB 11159 / IPCR 16-22)</name>
    <dbReference type="NCBI Taxonomy" id="1223523"/>
    <lineage>
        <taxon>Bacteria</taxon>
        <taxon>Bacillati</taxon>
        <taxon>Actinomycetota</taxon>
        <taxon>Actinomycetes</taxon>
        <taxon>Kitasatosporales</taxon>
        <taxon>Streptomycetaceae</taxon>
        <taxon>Streptomyces</taxon>
    </lineage>
</organism>
<dbReference type="Pfam" id="PF07730">
    <property type="entry name" value="HisKA_3"/>
    <property type="match status" value="1"/>
</dbReference>
<keyword evidence="7" id="KW-0067">ATP-binding</keyword>
<protein>
    <recommendedName>
        <fullName evidence="2">histidine kinase</fullName>
        <ecNumber evidence="2">2.7.13.3</ecNumber>
    </recommendedName>
</protein>
<dbReference type="EMBL" id="AORZ01000229">
    <property type="protein sequence ID" value="EME96360.1"/>
    <property type="molecule type" value="Genomic_DNA"/>
</dbReference>
<evidence type="ECO:0000313" key="11">
    <source>
        <dbReference type="Proteomes" id="UP000011740"/>
    </source>
</evidence>
<evidence type="ECO:0000256" key="7">
    <source>
        <dbReference type="ARBA" id="ARBA00022840"/>
    </source>
</evidence>
<name>M3BX67_STRM1</name>
<dbReference type="InterPro" id="IPR036890">
    <property type="entry name" value="HATPase_C_sf"/>
</dbReference>
<dbReference type="STRING" id="1223523.H340_31910"/>
<dbReference type="InterPro" id="IPR050482">
    <property type="entry name" value="Sensor_HK_TwoCompSys"/>
</dbReference>
<evidence type="ECO:0000313" key="10">
    <source>
        <dbReference type="EMBL" id="EME96360.1"/>
    </source>
</evidence>
<comment type="caution">
    <text evidence="10">The sequence shown here is derived from an EMBL/GenBank/DDBJ whole genome shotgun (WGS) entry which is preliminary data.</text>
</comment>
<evidence type="ECO:0000256" key="6">
    <source>
        <dbReference type="ARBA" id="ARBA00022777"/>
    </source>
</evidence>
<gene>
    <name evidence="10" type="ORF">H340_31910</name>
</gene>
<keyword evidence="8" id="KW-0902">Two-component regulatory system</keyword>
<dbReference type="InterPro" id="IPR003594">
    <property type="entry name" value="HATPase_dom"/>
</dbReference>
<feature type="domain" description="Histidine kinase/HSP90-like ATPase" evidence="9">
    <location>
        <begin position="286"/>
        <end position="382"/>
    </location>
</feature>